<reference evidence="1 3" key="1">
    <citation type="submission" date="2014-12" db="EMBL/GenBank/DDBJ databases">
        <title>Genome sequence of Morococcus cerebrosus.</title>
        <authorList>
            <person name="Shin S.-K."/>
            <person name="Yi H."/>
        </authorList>
    </citation>
    <scope>NUCLEOTIDE SEQUENCE [LARGE SCALE GENOMIC DNA]</scope>
    <source>
        <strain evidence="1 3">CIP 81.93</strain>
    </source>
</reference>
<evidence type="ECO:0000313" key="2">
    <source>
        <dbReference type="EMBL" id="UNV87361.1"/>
    </source>
</evidence>
<evidence type="ECO:0000313" key="1">
    <source>
        <dbReference type="EMBL" id="KIC12809.1"/>
    </source>
</evidence>
<accession>A0A0C1EKP4</accession>
<dbReference type="EMBL" id="CP094242">
    <property type="protein sequence ID" value="UNV87361.1"/>
    <property type="molecule type" value="Genomic_DNA"/>
</dbReference>
<reference evidence="2 4" key="2">
    <citation type="submission" date="2022-03" db="EMBL/GenBank/DDBJ databases">
        <title>Genome sequencing of Morococcus cerebrosus.</title>
        <authorList>
            <person name="Baek M.-G."/>
            <person name="Yi H."/>
        </authorList>
    </citation>
    <scope>NUCLEOTIDE SEQUENCE [LARGE SCALE GENOMIC DNA]</scope>
    <source>
        <strain evidence="2 4">CIP 81.93</strain>
    </source>
</reference>
<evidence type="ECO:0000313" key="4">
    <source>
        <dbReference type="Proteomes" id="UP000829504"/>
    </source>
</evidence>
<dbReference type="Proteomes" id="UP000031390">
    <property type="component" value="Unassembled WGS sequence"/>
</dbReference>
<gene>
    <name evidence="1" type="ORF">MCC93_03490</name>
    <name evidence="2" type="ORF">MON37_12120</name>
</gene>
<dbReference type="AlphaFoldDB" id="A0A0C1EKP4"/>
<keyword evidence="4" id="KW-1185">Reference proteome</keyword>
<dbReference type="Proteomes" id="UP000829504">
    <property type="component" value="Chromosome"/>
</dbReference>
<evidence type="ECO:0000313" key="3">
    <source>
        <dbReference type="Proteomes" id="UP000031390"/>
    </source>
</evidence>
<protein>
    <recommendedName>
        <fullName evidence="5">Transposase</fullName>
    </recommendedName>
</protein>
<proteinExistence type="predicted"/>
<sequence length="64" mass="7264">MNRDYSKIKVSVWREKGGHLAAELTTVSGQFVMMYVSSQLSDEVEDVVQTALRCLSRKDLEART</sequence>
<dbReference type="RefSeq" id="WP_039405137.1">
    <property type="nucleotide sequence ID" value="NZ_CP094242.1"/>
</dbReference>
<evidence type="ECO:0008006" key="5">
    <source>
        <dbReference type="Google" id="ProtNLM"/>
    </source>
</evidence>
<name>A0A0C1EKP4_9NEIS</name>
<dbReference type="EMBL" id="JUFZ01000013">
    <property type="protein sequence ID" value="KIC12809.1"/>
    <property type="molecule type" value="Genomic_DNA"/>
</dbReference>
<organism evidence="1 3">
    <name type="scientific">Morococcus cerebrosus</name>
    <dbReference type="NCBI Taxonomy" id="1056807"/>
    <lineage>
        <taxon>Bacteria</taxon>
        <taxon>Pseudomonadati</taxon>
        <taxon>Pseudomonadota</taxon>
        <taxon>Betaproteobacteria</taxon>
        <taxon>Neisseriales</taxon>
        <taxon>Neisseriaceae</taxon>
        <taxon>Morococcus</taxon>
    </lineage>
</organism>